<dbReference type="KEGG" id="vde:111245721"/>
<dbReference type="GeneID" id="111245721"/>
<accession>A0A7M7MBM6</accession>
<evidence type="ECO:0000313" key="1">
    <source>
        <dbReference type="EnsemblMetazoa" id="XP_022650155"/>
    </source>
</evidence>
<dbReference type="OrthoDB" id="10051804at2759"/>
<reference evidence="1" key="1">
    <citation type="submission" date="2021-01" db="UniProtKB">
        <authorList>
            <consortium name="EnsemblMetazoa"/>
        </authorList>
    </citation>
    <scope>IDENTIFICATION</scope>
</reference>
<proteinExistence type="predicted"/>
<evidence type="ECO:0000313" key="2">
    <source>
        <dbReference type="Proteomes" id="UP000594260"/>
    </source>
</evidence>
<organism evidence="1 2">
    <name type="scientific">Varroa destructor</name>
    <name type="common">Honeybee mite</name>
    <dbReference type="NCBI Taxonomy" id="109461"/>
    <lineage>
        <taxon>Eukaryota</taxon>
        <taxon>Metazoa</taxon>
        <taxon>Ecdysozoa</taxon>
        <taxon>Arthropoda</taxon>
        <taxon>Chelicerata</taxon>
        <taxon>Arachnida</taxon>
        <taxon>Acari</taxon>
        <taxon>Parasitiformes</taxon>
        <taxon>Mesostigmata</taxon>
        <taxon>Gamasina</taxon>
        <taxon>Dermanyssoidea</taxon>
        <taxon>Varroidae</taxon>
        <taxon>Varroa</taxon>
    </lineage>
</organism>
<dbReference type="RefSeq" id="XP_022650155.1">
    <property type="nucleotide sequence ID" value="XM_022794420.1"/>
</dbReference>
<protein>
    <submittedName>
        <fullName evidence="1">Uncharacterized protein</fullName>
    </submittedName>
</protein>
<dbReference type="Proteomes" id="UP000594260">
    <property type="component" value="Unplaced"/>
</dbReference>
<sequence length="299" mass="33683">MRTRFTKGPYAPSVVHQVTCVLRNSNWKFDNSKTSALPPTSSCGRILPKMAFEHKRSGYYLAGNLQMSIALTLLSGLLAADVELCSQRHLENCSDSLYVLTRKNHEFVVPETESALIAHCEKQTAAEECLRERVDICDTGITKGMSRALFDDNHDEFSRRCDPTSKEYTDFLSIAPCINTISGELYGCMVGMLTNLSNAIHVKTFRKKVDHGCCAYKRFEKCVLDIAVDRCGSETQAFFDDYLKQTVRETVTLLCSADYELCTTLKPVELPKKLNIEYDEPQSIFSVIHYILGVIQAKE</sequence>
<dbReference type="PANTHER" id="PTHR33964:SF1">
    <property type="entry name" value="RE45066P"/>
    <property type="match status" value="1"/>
</dbReference>
<name>A0A7M7MBM6_VARDE</name>
<keyword evidence="2" id="KW-1185">Reference proteome</keyword>
<dbReference type="EnsemblMetazoa" id="XM_022794420">
    <property type="protein sequence ID" value="XP_022650155"/>
    <property type="gene ID" value="LOC111245721"/>
</dbReference>
<dbReference type="OMA" id="APCINTI"/>
<dbReference type="AlphaFoldDB" id="A0A7M7MBM6"/>
<dbReference type="PANTHER" id="PTHR33964">
    <property type="entry name" value="RE45066P-RELATED"/>
    <property type="match status" value="1"/>
</dbReference>
<dbReference type="InParanoid" id="A0A7M7MBM6"/>